<keyword evidence="3" id="KW-1185">Reference proteome</keyword>
<evidence type="ECO:0000313" key="2">
    <source>
        <dbReference type="EMBL" id="MDQ0458300.1"/>
    </source>
</evidence>
<protein>
    <submittedName>
        <fullName evidence="2">Uncharacterized protein</fullName>
    </submittedName>
</protein>
<feature type="compositionally biased region" description="Basic and acidic residues" evidence="1">
    <location>
        <begin position="97"/>
        <end position="114"/>
    </location>
</feature>
<dbReference type="Proteomes" id="UP001235269">
    <property type="component" value="Unassembled WGS sequence"/>
</dbReference>
<sequence>MLWELKQTESRLDEIEQEIRKIAQDRSLTVRARETKIQALNTEHTTRYMLRQKLLSEIHLDPALSKAREQDLKSQQARPVPEAERGLPEQDGQPTTTREDRRTSLRMYMAEHRAKSIGQKTLEHAKLLEQQRDPQWEPDS</sequence>
<dbReference type="EMBL" id="JAUSWH010000028">
    <property type="protein sequence ID" value="MDQ0458300.1"/>
    <property type="molecule type" value="Genomic_DNA"/>
</dbReference>
<evidence type="ECO:0000256" key="1">
    <source>
        <dbReference type="SAM" id="MobiDB-lite"/>
    </source>
</evidence>
<feature type="region of interest" description="Disordered" evidence="1">
    <location>
        <begin position="65"/>
        <end position="119"/>
    </location>
</feature>
<gene>
    <name evidence="2" type="ORF">QO005_004660</name>
</gene>
<dbReference type="RefSeq" id="WP_307160395.1">
    <property type="nucleotide sequence ID" value="NZ_JAUSWH010000028.1"/>
</dbReference>
<evidence type="ECO:0000313" key="3">
    <source>
        <dbReference type="Proteomes" id="UP001235269"/>
    </source>
</evidence>
<comment type="caution">
    <text evidence="2">The sequence shown here is derived from an EMBL/GenBank/DDBJ whole genome shotgun (WGS) entry which is preliminary data.</text>
</comment>
<name>A0ABU0ILQ9_9HYPH</name>
<organism evidence="2 3">
    <name type="scientific">Rhizobium paknamense</name>
    <dbReference type="NCBI Taxonomy" id="1206817"/>
    <lineage>
        <taxon>Bacteria</taxon>
        <taxon>Pseudomonadati</taxon>
        <taxon>Pseudomonadota</taxon>
        <taxon>Alphaproteobacteria</taxon>
        <taxon>Hyphomicrobiales</taxon>
        <taxon>Rhizobiaceae</taxon>
        <taxon>Rhizobium/Agrobacterium group</taxon>
        <taxon>Rhizobium</taxon>
    </lineage>
</organism>
<reference evidence="2 3" key="1">
    <citation type="submission" date="2023-07" db="EMBL/GenBank/DDBJ databases">
        <title>Genomic Encyclopedia of Type Strains, Phase IV (KMG-IV): sequencing the most valuable type-strain genomes for metagenomic binning, comparative biology and taxonomic classification.</title>
        <authorList>
            <person name="Goeker M."/>
        </authorList>
    </citation>
    <scope>NUCLEOTIDE SEQUENCE [LARGE SCALE GENOMIC DNA]</scope>
    <source>
        <strain evidence="2 3">DSM 100301</strain>
    </source>
</reference>
<accession>A0ABU0ILQ9</accession>
<proteinExistence type="predicted"/>